<dbReference type="EMBL" id="CP009170">
    <property type="protein sequence ID" value="AIS52443.1"/>
    <property type="molecule type" value="Genomic_DNA"/>
</dbReference>
<dbReference type="SUPFAM" id="SSF53335">
    <property type="entry name" value="S-adenosyl-L-methionine-dependent methyltransferases"/>
    <property type="match status" value="1"/>
</dbReference>
<dbReference type="PRINTS" id="PR00996">
    <property type="entry name" value="CHERMTFRASE"/>
</dbReference>
<dbReference type="InterPro" id="IPR029063">
    <property type="entry name" value="SAM-dependent_MTases_sf"/>
</dbReference>
<dbReference type="Pfam" id="PF03705">
    <property type="entry name" value="CheR_N"/>
    <property type="match status" value="1"/>
</dbReference>
<comment type="catalytic activity">
    <reaction evidence="1">
        <text>L-glutamyl-[protein] + S-adenosyl-L-methionine = [protein]-L-glutamate 5-O-methyl ester + S-adenosyl-L-homocysteine</text>
        <dbReference type="Rhea" id="RHEA:24452"/>
        <dbReference type="Rhea" id="RHEA-COMP:10208"/>
        <dbReference type="Rhea" id="RHEA-COMP:10311"/>
        <dbReference type="ChEBI" id="CHEBI:29973"/>
        <dbReference type="ChEBI" id="CHEBI:57856"/>
        <dbReference type="ChEBI" id="CHEBI:59789"/>
        <dbReference type="ChEBI" id="CHEBI:82795"/>
        <dbReference type="EC" id="2.1.1.80"/>
    </reaction>
</comment>
<evidence type="ECO:0000256" key="1">
    <source>
        <dbReference type="ARBA" id="ARBA00001541"/>
    </source>
</evidence>
<proteinExistence type="predicted"/>
<dbReference type="SUPFAM" id="SSF47757">
    <property type="entry name" value="Chemotaxis receptor methyltransferase CheR, N-terminal domain"/>
    <property type="match status" value="1"/>
</dbReference>
<dbReference type="Gene3D" id="3.40.50.150">
    <property type="entry name" value="Vaccinia Virus protein VP39"/>
    <property type="match status" value="1"/>
</dbReference>
<dbReference type="InterPro" id="IPR022641">
    <property type="entry name" value="CheR_N"/>
</dbReference>
<keyword evidence="8" id="KW-1185">Reference proteome</keyword>
<organism evidence="7 8">
    <name type="scientific">Thermoanaerobacter kivui</name>
    <name type="common">Acetogenium kivui</name>
    <dbReference type="NCBI Taxonomy" id="2325"/>
    <lineage>
        <taxon>Bacteria</taxon>
        <taxon>Bacillati</taxon>
        <taxon>Bacillota</taxon>
        <taxon>Clostridia</taxon>
        <taxon>Thermoanaerobacterales</taxon>
        <taxon>Thermoanaerobacteraceae</taxon>
        <taxon>Thermoanaerobacter</taxon>
    </lineage>
</organism>
<dbReference type="SMART" id="SM00138">
    <property type="entry name" value="MeTrc"/>
    <property type="match status" value="1"/>
</dbReference>
<dbReference type="eggNOG" id="COG1352">
    <property type="taxonomic scope" value="Bacteria"/>
</dbReference>
<dbReference type="HOGENOM" id="CLU_025854_1_1_9"/>
<evidence type="ECO:0000313" key="7">
    <source>
        <dbReference type="EMBL" id="AIS52443.1"/>
    </source>
</evidence>
<dbReference type="InterPro" id="IPR022642">
    <property type="entry name" value="CheR_C"/>
</dbReference>
<dbReference type="InterPro" id="IPR000780">
    <property type="entry name" value="CheR_MeTrfase"/>
</dbReference>
<feature type="domain" description="CheR-type methyltransferase" evidence="6">
    <location>
        <begin position="1"/>
        <end position="257"/>
    </location>
</feature>
<evidence type="ECO:0000313" key="8">
    <source>
        <dbReference type="Proteomes" id="UP000029669"/>
    </source>
</evidence>
<dbReference type="Pfam" id="PF01739">
    <property type="entry name" value="CheR"/>
    <property type="match status" value="1"/>
</dbReference>
<gene>
    <name evidence="7" type="primary">cheR</name>
    <name evidence="7" type="ORF">TKV_c12720</name>
</gene>
<dbReference type="GO" id="GO:0008983">
    <property type="term" value="F:protein-glutamate O-methyltransferase activity"/>
    <property type="evidence" value="ECO:0007669"/>
    <property type="project" value="UniProtKB-EC"/>
</dbReference>
<dbReference type="InterPro" id="IPR036804">
    <property type="entry name" value="CheR_N_sf"/>
</dbReference>
<evidence type="ECO:0000256" key="3">
    <source>
        <dbReference type="ARBA" id="ARBA00022603"/>
    </source>
</evidence>
<dbReference type="Proteomes" id="UP000029669">
    <property type="component" value="Chromosome"/>
</dbReference>
<dbReference type="Gene3D" id="1.10.155.10">
    <property type="entry name" value="Chemotaxis receptor methyltransferase CheR, N-terminal domain"/>
    <property type="match status" value="1"/>
</dbReference>
<protein>
    <recommendedName>
        <fullName evidence="2">protein-glutamate O-methyltransferase</fullName>
        <ecNumber evidence="2">2.1.1.80</ecNumber>
    </recommendedName>
</protein>
<reference evidence="8" key="1">
    <citation type="journal article" date="2015" name="Genome Announc.">
        <title>Whole-Genome Sequences of 80 Environmental and Clinical Isolates of Burkholderia pseudomallei.</title>
        <authorList>
            <person name="Johnson S.L."/>
            <person name="Baker A.L."/>
            <person name="Chain P.S."/>
            <person name="Currie B.J."/>
            <person name="Daligault H.E."/>
            <person name="Davenport K.W."/>
            <person name="Davis C.B."/>
            <person name="Inglis T.J."/>
            <person name="Kaestli M."/>
            <person name="Koren S."/>
            <person name="Mayo M."/>
            <person name="Merritt A.J."/>
            <person name="Price E.P."/>
            <person name="Sarovich D.S."/>
            <person name="Warner J."/>
            <person name="Rosovitz M.J."/>
        </authorList>
    </citation>
    <scope>NUCLEOTIDE SEQUENCE [LARGE SCALE GENOMIC DNA]</scope>
    <source>
        <strain evidence="8">DSM 2030</strain>
    </source>
</reference>
<evidence type="ECO:0000259" key="6">
    <source>
        <dbReference type="PROSITE" id="PS50123"/>
    </source>
</evidence>
<sequence length="269" mass="32180">MVGYEDFVRKIHKLTGIDLSLYKEKQMKRRLESLISSYKFKSYDEYFNELSVNKTLYEEFLNYITINVTEFFRNSSQWEILEKEILPNIIKKGFRVWSAACSTGEEPYSVAMLLTKFIDLKDVTIIATDIDKRVLEKAKKGAYTIESVKKVPEEYFKKFFRKFDDKNYQISEEIRNSVRFERHDLLNDEYPQNIDLLICRNVLIYFNDTAKDKIYKKFYDSLTDNGIFFVGSTEQIILPYRYNFEPVKTFFYRKIVKQNSPSDKKSDKK</sequence>
<name>A0A097ARK6_THEKI</name>
<dbReference type="PANTHER" id="PTHR24422">
    <property type="entry name" value="CHEMOTAXIS PROTEIN METHYLTRANSFERASE"/>
    <property type="match status" value="1"/>
</dbReference>
<evidence type="ECO:0000256" key="2">
    <source>
        <dbReference type="ARBA" id="ARBA00012534"/>
    </source>
</evidence>
<dbReference type="AlphaFoldDB" id="A0A097ARK6"/>
<dbReference type="GO" id="GO:0032259">
    <property type="term" value="P:methylation"/>
    <property type="evidence" value="ECO:0007669"/>
    <property type="project" value="UniProtKB-KW"/>
</dbReference>
<accession>A0A097ARK6</accession>
<dbReference type="PANTHER" id="PTHR24422:SF19">
    <property type="entry name" value="CHEMOTAXIS PROTEIN METHYLTRANSFERASE"/>
    <property type="match status" value="1"/>
</dbReference>
<dbReference type="STRING" id="2325.TKV_c12720"/>
<dbReference type="PROSITE" id="PS50123">
    <property type="entry name" value="CHER"/>
    <property type="match status" value="1"/>
</dbReference>
<evidence type="ECO:0000256" key="5">
    <source>
        <dbReference type="ARBA" id="ARBA00022691"/>
    </source>
</evidence>
<dbReference type="OrthoDB" id="9816309at2"/>
<keyword evidence="3 7" id="KW-0489">Methyltransferase</keyword>
<dbReference type="RefSeq" id="WP_049685199.1">
    <property type="nucleotide sequence ID" value="NZ_CP009170.1"/>
</dbReference>
<dbReference type="KEGG" id="tki:TKV_c12720"/>
<dbReference type="EC" id="2.1.1.80" evidence="2"/>
<keyword evidence="5" id="KW-0949">S-adenosyl-L-methionine</keyword>
<evidence type="ECO:0000256" key="4">
    <source>
        <dbReference type="ARBA" id="ARBA00022679"/>
    </source>
</evidence>
<dbReference type="InterPro" id="IPR050903">
    <property type="entry name" value="Bact_Chemotaxis_MeTrfase"/>
</dbReference>
<keyword evidence="4 7" id="KW-0808">Transferase</keyword>